<dbReference type="InterPro" id="IPR021910">
    <property type="entry name" value="NGX6/PGAP6/MYMK"/>
</dbReference>
<evidence type="ECO:0000313" key="10">
    <source>
        <dbReference type="Proteomes" id="UP000039865"/>
    </source>
</evidence>
<evidence type="ECO:0000256" key="8">
    <source>
        <dbReference type="SAM" id="Phobius"/>
    </source>
</evidence>
<feature type="transmembrane region" description="Helical" evidence="8">
    <location>
        <begin position="71"/>
        <end position="89"/>
    </location>
</feature>
<dbReference type="EMBL" id="CCKQ01017973">
    <property type="protein sequence ID" value="CDW89904.1"/>
    <property type="molecule type" value="Genomic_DNA"/>
</dbReference>
<dbReference type="GO" id="GO:0005886">
    <property type="term" value="C:plasma membrane"/>
    <property type="evidence" value="ECO:0007669"/>
    <property type="project" value="UniProtKB-SubCell"/>
</dbReference>
<feature type="transmembrane region" description="Helical" evidence="8">
    <location>
        <begin position="149"/>
        <end position="170"/>
    </location>
</feature>
<feature type="transmembrane region" description="Helical" evidence="8">
    <location>
        <begin position="39"/>
        <end position="59"/>
    </location>
</feature>
<evidence type="ECO:0000256" key="4">
    <source>
        <dbReference type="ARBA" id="ARBA00022692"/>
    </source>
</evidence>
<feature type="transmembrane region" description="Helical" evidence="8">
    <location>
        <begin position="206"/>
        <end position="226"/>
    </location>
</feature>
<organism evidence="9 10">
    <name type="scientific">Stylonychia lemnae</name>
    <name type="common">Ciliate</name>
    <dbReference type="NCBI Taxonomy" id="5949"/>
    <lineage>
        <taxon>Eukaryota</taxon>
        <taxon>Sar</taxon>
        <taxon>Alveolata</taxon>
        <taxon>Ciliophora</taxon>
        <taxon>Intramacronucleata</taxon>
        <taxon>Spirotrichea</taxon>
        <taxon>Stichotrichia</taxon>
        <taxon>Sporadotrichida</taxon>
        <taxon>Oxytrichidae</taxon>
        <taxon>Stylonychinae</taxon>
        <taxon>Stylonychia</taxon>
    </lineage>
</organism>
<comment type="subcellular location">
    <subcellularLocation>
        <location evidence="1">Cell membrane</location>
        <topology evidence="1">Multi-pass membrane protein</topology>
    </subcellularLocation>
</comment>
<keyword evidence="10" id="KW-1185">Reference proteome</keyword>
<keyword evidence="3" id="KW-1003">Cell membrane</keyword>
<dbReference type="InParanoid" id="A0A078B6C0"/>
<accession>A0A078B6C0</accession>
<keyword evidence="5 8" id="KW-1133">Transmembrane helix</keyword>
<dbReference type="Pfam" id="PF12036">
    <property type="entry name" value="DUF3522"/>
    <property type="match status" value="1"/>
</dbReference>
<keyword evidence="4 8" id="KW-0812">Transmembrane</keyword>
<sequence length="328" mass="38638">MASLSYNQQQQQVQQQQPESTSSHLIKIMQQNYQENEKFFVIFLTFLSVTAYYPVIVALTKLHKNRGFDIILNLMTVIAQIMYKITLVFQYNEIFISEQGWYKMLNISMLLQFCSLMIYLARIPKELRGYLMGVGTIVILLAQEKDSQSFKYALIPLIFNNFFMISSQCFLQGPVYVNTRMVVFGAIWYIISIIAFVGQYHKFLDFFLFFQDLTIFSTGLSLFYSWQTYEKNDITFENFIQLHADQYRELMDQKRRRQNESRLEESELGNLKRLEEKSNRKQEAKKQQKLKQMKMGTGDEESGILLELNPSPKRDIENGLKQGMLKTV</sequence>
<keyword evidence="6 8" id="KW-0472">Membrane</keyword>
<evidence type="ECO:0000313" key="9">
    <source>
        <dbReference type="EMBL" id="CDW89904.1"/>
    </source>
</evidence>
<evidence type="ECO:0000256" key="7">
    <source>
        <dbReference type="SAM" id="MobiDB-lite"/>
    </source>
</evidence>
<evidence type="ECO:0000256" key="5">
    <source>
        <dbReference type="ARBA" id="ARBA00022989"/>
    </source>
</evidence>
<dbReference type="PANTHER" id="PTHR36561">
    <property type="entry name" value="HAEMOLYSIN-III RELATED-RELATED"/>
    <property type="match status" value="1"/>
</dbReference>
<dbReference type="Proteomes" id="UP000039865">
    <property type="component" value="Unassembled WGS sequence"/>
</dbReference>
<protein>
    <recommendedName>
        <fullName evidence="11">Transmembrane protein</fullName>
    </recommendedName>
</protein>
<dbReference type="OrthoDB" id="323737at2759"/>
<gene>
    <name evidence="9" type="primary">Contig4338.g4644</name>
    <name evidence="9" type="ORF">STYLEM_19044</name>
</gene>
<proteinExistence type="inferred from homology"/>
<name>A0A078B6C0_STYLE</name>
<evidence type="ECO:0000256" key="3">
    <source>
        <dbReference type="ARBA" id="ARBA00022475"/>
    </source>
</evidence>
<evidence type="ECO:0000256" key="1">
    <source>
        <dbReference type="ARBA" id="ARBA00004651"/>
    </source>
</evidence>
<reference evidence="9 10" key="1">
    <citation type="submission" date="2014-06" db="EMBL/GenBank/DDBJ databases">
        <authorList>
            <person name="Swart Estienne"/>
        </authorList>
    </citation>
    <scope>NUCLEOTIDE SEQUENCE [LARGE SCALE GENOMIC DNA]</scope>
    <source>
        <strain evidence="9 10">130c</strain>
    </source>
</reference>
<feature type="region of interest" description="Disordered" evidence="7">
    <location>
        <begin position="274"/>
        <end position="328"/>
    </location>
</feature>
<comment type="similarity">
    <text evidence="2">Belongs to the TMEM8 family.</text>
</comment>
<feature type="transmembrane region" description="Helical" evidence="8">
    <location>
        <begin position="101"/>
        <end position="120"/>
    </location>
</feature>
<dbReference type="AlphaFoldDB" id="A0A078B6C0"/>
<evidence type="ECO:0008006" key="11">
    <source>
        <dbReference type="Google" id="ProtNLM"/>
    </source>
</evidence>
<evidence type="ECO:0000256" key="6">
    <source>
        <dbReference type="ARBA" id="ARBA00023136"/>
    </source>
</evidence>
<feature type="transmembrane region" description="Helical" evidence="8">
    <location>
        <begin position="182"/>
        <end position="200"/>
    </location>
</feature>
<evidence type="ECO:0000256" key="2">
    <source>
        <dbReference type="ARBA" id="ARBA00005542"/>
    </source>
</evidence>
<feature type="compositionally biased region" description="Basic and acidic residues" evidence="7">
    <location>
        <begin position="274"/>
        <end position="286"/>
    </location>
</feature>
<dbReference type="PANTHER" id="PTHR36561:SF2">
    <property type="entry name" value="HAEMOLYSIN-III RELATED"/>
    <property type="match status" value="1"/>
</dbReference>